<keyword evidence="7" id="KW-1185">Reference proteome</keyword>
<evidence type="ECO:0000313" key="7">
    <source>
        <dbReference type="Proteomes" id="UP000626697"/>
    </source>
</evidence>
<protein>
    <submittedName>
        <fullName evidence="6">AcrR family transcriptional regulator</fullName>
    </submittedName>
</protein>
<comment type="caution">
    <text evidence="6">The sequence shown here is derived from an EMBL/GenBank/DDBJ whole genome shotgun (WGS) entry which is preliminary data.</text>
</comment>
<evidence type="ECO:0000256" key="1">
    <source>
        <dbReference type="ARBA" id="ARBA00023015"/>
    </source>
</evidence>
<gene>
    <name evidence="6" type="ORF">HNP81_001490</name>
</gene>
<dbReference type="EMBL" id="JACJHX010000003">
    <property type="protein sequence ID" value="MBA9026205.1"/>
    <property type="molecule type" value="Genomic_DNA"/>
</dbReference>
<dbReference type="SUPFAM" id="SSF46689">
    <property type="entry name" value="Homeodomain-like"/>
    <property type="match status" value="1"/>
</dbReference>
<dbReference type="PANTHER" id="PTHR30055:SF238">
    <property type="entry name" value="MYCOFACTOCIN BIOSYNTHESIS TRANSCRIPTIONAL REGULATOR MFTR-RELATED"/>
    <property type="match status" value="1"/>
</dbReference>
<dbReference type="InterPro" id="IPR009057">
    <property type="entry name" value="Homeodomain-like_sf"/>
</dbReference>
<name>A0ABR6CNQ7_9BACI</name>
<accession>A0ABR6CNQ7</accession>
<organism evidence="6 7">
    <name type="scientific">Peribacillus huizhouensis</name>
    <dbReference type="NCBI Taxonomy" id="1501239"/>
    <lineage>
        <taxon>Bacteria</taxon>
        <taxon>Bacillati</taxon>
        <taxon>Bacillota</taxon>
        <taxon>Bacilli</taxon>
        <taxon>Bacillales</taxon>
        <taxon>Bacillaceae</taxon>
        <taxon>Peribacillus</taxon>
    </lineage>
</organism>
<dbReference type="RefSeq" id="WP_182502107.1">
    <property type="nucleotide sequence ID" value="NZ_JACJHX010000003.1"/>
</dbReference>
<evidence type="ECO:0000256" key="4">
    <source>
        <dbReference type="PROSITE-ProRule" id="PRU00335"/>
    </source>
</evidence>
<keyword evidence="2 4" id="KW-0238">DNA-binding</keyword>
<dbReference type="InterPro" id="IPR050109">
    <property type="entry name" value="HTH-type_TetR-like_transc_reg"/>
</dbReference>
<dbReference type="PRINTS" id="PR00455">
    <property type="entry name" value="HTHTETR"/>
</dbReference>
<evidence type="ECO:0000256" key="3">
    <source>
        <dbReference type="ARBA" id="ARBA00023163"/>
    </source>
</evidence>
<dbReference type="Proteomes" id="UP000626697">
    <property type="component" value="Unassembled WGS sequence"/>
</dbReference>
<keyword evidence="3" id="KW-0804">Transcription</keyword>
<proteinExistence type="predicted"/>
<dbReference type="InterPro" id="IPR001647">
    <property type="entry name" value="HTH_TetR"/>
</dbReference>
<dbReference type="PANTHER" id="PTHR30055">
    <property type="entry name" value="HTH-TYPE TRANSCRIPTIONAL REGULATOR RUTR"/>
    <property type="match status" value="1"/>
</dbReference>
<dbReference type="PROSITE" id="PS50977">
    <property type="entry name" value="HTH_TETR_2"/>
    <property type="match status" value="1"/>
</dbReference>
<evidence type="ECO:0000256" key="2">
    <source>
        <dbReference type="ARBA" id="ARBA00023125"/>
    </source>
</evidence>
<dbReference type="Pfam" id="PF00440">
    <property type="entry name" value="TetR_N"/>
    <property type="match status" value="1"/>
</dbReference>
<dbReference type="Gene3D" id="1.10.357.10">
    <property type="entry name" value="Tetracycline Repressor, domain 2"/>
    <property type="match status" value="1"/>
</dbReference>
<feature type="DNA-binding region" description="H-T-H motif" evidence="4">
    <location>
        <begin position="23"/>
        <end position="42"/>
    </location>
</feature>
<evidence type="ECO:0000313" key="6">
    <source>
        <dbReference type="EMBL" id="MBA9026205.1"/>
    </source>
</evidence>
<reference evidence="6 7" key="1">
    <citation type="submission" date="2020-08" db="EMBL/GenBank/DDBJ databases">
        <title>Genomic Encyclopedia of Type Strains, Phase IV (KMG-IV): sequencing the most valuable type-strain genomes for metagenomic binning, comparative biology and taxonomic classification.</title>
        <authorList>
            <person name="Goeker M."/>
        </authorList>
    </citation>
    <scope>NUCLEOTIDE SEQUENCE [LARGE SCALE GENOMIC DNA]</scope>
    <source>
        <strain evidence="6 7">DSM 105481</strain>
    </source>
</reference>
<sequence>MSAELIRNVALIQFARDGYEGASLSKIAEEVGIKKPSIYAHYKGKDELFFAVVNYAMETEKRRFIEYFQSQESKPIKEVLRGFFDWIETESMEHDHARFLLRISFFPPSKLQQDVADLVNPFLLQMQRILARWLRNRQANLYTSNVMDSALAYITLVDGTVLELIYSGSMHYQNRIRAAWPIFWRGFHIPEEGVKKNEY</sequence>
<keyword evidence="1" id="KW-0805">Transcription regulation</keyword>
<dbReference type="Gene3D" id="1.10.10.60">
    <property type="entry name" value="Homeodomain-like"/>
    <property type="match status" value="1"/>
</dbReference>
<evidence type="ECO:0000259" key="5">
    <source>
        <dbReference type="PROSITE" id="PS50977"/>
    </source>
</evidence>
<feature type="domain" description="HTH tetR-type" evidence="5">
    <location>
        <begin position="1"/>
        <end position="60"/>
    </location>
</feature>